<reference evidence="2" key="1">
    <citation type="submission" date="2018-02" db="EMBL/GenBank/DDBJ databases">
        <title>Genome sequence of Desulfocucumis palustris strain NAW-5.</title>
        <authorList>
            <person name="Watanabe M."/>
            <person name="Kojima H."/>
            <person name="Fukui M."/>
        </authorList>
    </citation>
    <scope>NUCLEOTIDE SEQUENCE [LARGE SCALE GENOMIC DNA]</scope>
    <source>
        <strain evidence="2">NAW-5</strain>
    </source>
</reference>
<dbReference type="Proteomes" id="UP000239549">
    <property type="component" value="Unassembled WGS sequence"/>
</dbReference>
<protein>
    <submittedName>
        <fullName evidence="1">Uncharacterized protein</fullName>
    </submittedName>
</protein>
<sequence length="54" mass="6250">MSRDIKNLFQSVNPKPSKPGYLNFQNIKGFTLKASNTNLKKEEGYRHGLPEHYI</sequence>
<evidence type="ECO:0000313" key="2">
    <source>
        <dbReference type="Proteomes" id="UP000239549"/>
    </source>
</evidence>
<organism evidence="1 2">
    <name type="scientific">Desulfocucumis palustris</name>
    <dbReference type="NCBI Taxonomy" id="1898651"/>
    <lineage>
        <taxon>Bacteria</taxon>
        <taxon>Bacillati</taxon>
        <taxon>Bacillota</taxon>
        <taxon>Clostridia</taxon>
        <taxon>Eubacteriales</taxon>
        <taxon>Desulfocucumaceae</taxon>
        <taxon>Desulfocucumis</taxon>
    </lineage>
</organism>
<name>A0A2L2X7T9_9FIRM</name>
<proteinExistence type="predicted"/>
<dbReference type="AlphaFoldDB" id="A0A2L2X7T9"/>
<evidence type="ECO:0000313" key="1">
    <source>
        <dbReference type="EMBL" id="GBF31974.1"/>
    </source>
</evidence>
<dbReference type="EMBL" id="BFAV01000016">
    <property type="protein sequence ID" value="GBF31974.1"/>
    <property type="molecule type" value="Genomic_DNA"/>
</dbReference>
<keyword evidence="2" id="KW-1185">Reference proteome</keyword>
<gene>
    <name evidence="1" type="ORF">DCCM_0164</name>
</gene>
<accession>A0A2L2X7T9</accession>
<comment type="caution">
    <text evidence="1">The sequence shown here is derived from an EMBL/GenBank/DDBJ whole genome shotgun (WGS) entry which is preliminary data.</text>
</comment>